<dbReference type="STRING" id="1379270.GEMMAAP_14590"/>
<sequence>MLVGGRLDAQDAGRPPARTDDERGRLDLGVGDEIRVSLGGYLQVDGRWASGPQARAPDGLLLRRARLVFDAAHRQGWHVRLQPDFGQGRVQVQDAFVGWRGRALTARLGRFRPAFGTERMQSSSTLLFAERSAVNTLMPSRSMGGQISVQGGALTLTGGAFRTPLRTDAPIVDTDGDVSATSGVGYDLLARSSWRRTAKTIYAEVQASVLAGEERGTLETPAVARLLSVGQQPLAVFRSDGTNEGTVIADGRRGRASVGGVAGTARLMVGAEAAQQWQRVRLSATDRLVRSAALSLRSALVLNGIRDVHQEITPRGGAGAIEVGARAGLLRLTHDVAPRLLAGGSVREARTAGVAIGWIPTVTTRLTAALDATTPTLGGRREHVAVMRWQQAF</sequence>
<dbReference type="Gene3D" id="2.40.160.10">
    <property type="entry name" value="Porin"/>
    <property type="match status" value="1"/>
</dbReference>
<evidence type="ECO:0000256" key="1">
    <source>
        <dbReference type="SAM" id="MobiDB-lite"/>
    </source>
</evidence>
<reference evidence="2 3" key="1">
    <citation type="journal article" date="2014" name="Proc. Natl. Acad. Sci. U.S.A.">
        <title>Functional type 2 photosynthetic reaction centers found in the rare bacterial phylum Gemmatimonadetes.</title>
        <authorList>
            <person name="Zeng Y."/>
            <person name="Feng F."/>
            <person name="Medova H."/>
            <person name="Dean J."/>
            <person name="Koblizek M."/>
        </authorList>
    </citation>
    <scope>NUCLEOTIDE SEQUENCE [LARGE SCALE GENOMIC DNA]</scope>
    <source>
        <strain evidence="2 3">AP64</strain>
    </source>
</reference>
<evidence type="ECO:0000313" key="2">
    <source>
        <dbReference type="EMBL" id="AMW05697.1"/>
    </source>
</evidence>
<evidence type="ECO:0000313" key="3">
    <source>
        <dbReference type="Proteomes" id="UP000076404"/>
    </source>
</evidence>
<dbReference type="InterPro" id="IPR023614">
    <property type="entry name" value="Porin_dom_sf"/>
</dbReference>
<dbReference type="eggNOG" id="COG3746">
    <property type="taxonomic scope" value="Bacteria"/>
</dbReference>
<gene>
    <name evidence="2" type="ORF">GEMMAAP_14590</name>
</gene>
<dbReference type="AlphaFoldDB" id="A0A143BKY3"/>
<dbReference type="RefSeq" id="WP_026848589.1">
    <property type="nucleotide sequence ID" value="NZ_CP011454.1"/>
</dbReference>
<dbReference type="Pfam" id="PF07396">
    <property type="entry name" value="Porin_O_P"/>
    <property type="match status" value="1"/>
</dbReference>
<dbReference type="InterPro" id="IPR010870">
    <property type="entry name" value="Porin_O/P"/>
</dbReference>
<dbReference type="EMBL" id="CP011454">
    <property type="protein sequence ID" value="AMW05697.1"/>
    <property type="molecule type" value="Genomic_DNA"/>
</dbReference>
<dbReference type="OrthoDB" id="9807854at2"/>
<proteinExistence type="predicted"/>
<dbReference type="KEGG" id="gph:GEMMAAP_14590"/>
<name>A0A143BKY3_9BACT</name>
<protein>
    <recommendedName>
        <fullName evidence="4">Haemolysin activator HlyB C-terminal domain-containing protein</fullName>
    </recommendedName>
</protein>
<accession>A0A143BKY3</accession>
<keyword evidence="3" id="KW-1185">Reference proteome</keyword>
<dbReference type="SUPFAM" id="SSF56935">
    <property type="entry name" value="Porins"/>
    <property type="match status" value="1"/>
</dbReference>
<organism evidence="2 3">
    <name type="scientific">Gemmatimonas phototrophica</name>
    <dbReference type="NCBI Taxonomy" id="1379270"/>
    <lineage>
        <taxon>Bacteria</taxon>
        <taxon>Pseudomonadati</taxon>
        <taxon>Gemmatimonadota</taxon>
        <taxon>Gemmatimonadia</taxon>
        <taxon>Gemmatimonadales</taxon>
        <taxon>Gemmatimonadaceae</taxon>
        <taxon>Gemmatimonas</taxon>
    </lineage>
</organism>
<evidence type="ECO:0008006" key="4">
    <source>
        <dbReference type="Google" id="ProtNLM"/>
    </source>
</evidence>
<feature type="region of interest" description="Disordered" evidence="1">
    <location>
        <begin position="1"/>
        <end position="24"/>
    </location>
</feature>
<reference evidence="2 3" key="2">
    <citation type="journal article" date="2016" name="Environ. Microbiol. Rep.">
        <title>Metagenomic evidence for the presence of phototrophic Gemmatimonadetes bacteria in diverse environments.</title>
        <authorList>
            <person name="Zeng Y."/>
            <person name="Baumbach J."/>
            <person name="Barbosa E.G."/>
            <person name="Azevedo V."/>
            <person name="Zhang C."/>
            <person name="Koblizek M."/>
        </authorList>
    </citation>
    <scope>NUCLEOTIDE SEQUENCE [LARGE SCALE GENOMIC DNA]</scope>
    <source>
        <strain evidence="2 3">AP64</strain>
    </source>
</reference>
<dbReference type="Proteomes" id="UP000076404">
    <property type="component" value="Chromosome"/>
</dbReference>